<evidence type="ECO:0000313" key="3">
    <source>
        <dbReference type="EMBL" id="MEJ8857270.1"/>
    </source>
</evidence>
<dbReference type="InterPro" id="IPR037050">
    <property type="entry name" value="DUF1254_sf"/>
</dbReference>
<feature type="region of interest" description="Disordered" evidence="1">
    <location>
        <begin position="292"/>
        <end position="311"/>
    </location>
</feature>
<feature type="domain" description="DUF1254" evidence="2">
    <location>
        <begin position="104"/>
        <end position="182"/>
    </location>
</feature>
<gene>
    <name evidence="3" type="ORF">WKW79_22025</name>
</gene>
<dbReference type="Proteomes" id="UP001367030">
    <property type="component" value="Unassembled WGS sequence"/>
</dbReference>
<proteinExistence type="predicted"/>
<keyword evidence="4" id="KW-1185">Reference proteome</keyword>
<evidence type="ECO:0000259" key="2">
    <source>
        <dbReference type="Pfam" id="PF06863"/>
    </source>
</evidence>
<dbReference type="InterPro" id="IPR010679">
    <property type="entry name" value="DUF1254"/>
</dbReference>
<dbReference type="Gene3D" id="1.10.3360.10">
    <property type="entry name" value="VPA0735-like domain"/>
    <property type="match status" value="1"/>
</dbReference>
<dbReference type="Gene3D" id="2.60.40.1610">
    <property type="entry name" value="Domain of unknown function DUF1254"/>
    <property type="match status" value="1"/>
</dbReference>
<dbReference type="Pfam" id="PF06863">
    <property type="entry name" value="DUF1254"/>
    <property type="match status" value="1"/>
</dbReference>
<protein>
    <submittedName>
        <fullName evidence="3">DUF1254 domain-containing protein</fullName>
    </submittedName>
</protein>
<dbReference type="EMBL" id="JBBKZS010000010">
    <property type="protein sequence ID" value="MEJ8857270.1"/>
    <property type="molecule type" value="Genomic_DNA"/>
</dbReference>
<reference evidence="3 4" key="1">
    <citation type="submission" date="2024-03" db="EMBL/GenBank/DDBJ databases">
        <title>Novel species of the genus Variovorax.</title>
        <authorList>
            <person name="Liu Q."/>
            <person name="Xin Y.-H."/>
        </authorList>
    </citation>
    <scope>NUCLEOTIDE SEQUENCE [LARGE SCALE GENOMIC DNA]</scope>
    <source>
        <strain evidence="3 4">KACC 18901</strain>
    </source>
</reference>
<feature type="compositionally biased region" description="Polar residues" evidence="1">
    <location>
        <begin position="302"/>
        <end position="311"/>
    </location>
</feature>
<organism evidence="3 4">
    <name type="scientific">Variovorax robiniae</name>
    <dbReference type="NCBI Taxonomy" id="1836199"/>
    <lineage>
        <taxon>Bacteria</taxon>
        <taxon>Pseudomonadati</taxon>
        <taxon>Pseudomonadota</taxon>
        <taxon>Betaproteobacteria</taxon>
        <taxon>Burkholderiales</taxon>
        <taxon>Comamonadaceae</taxon>
        <taxon>Variovorax</taxon>
    </lineage>
</organism>
<name>A0ABU8XDX0_9BURK</name>
<evidence type="ECO:0000256" key="1">
    <source>
        <dbReference type="SAM" id="MobiDB-lite"/>
    </source>
</evidence>
<accession>A0ABU8XDX0</accession>
<evidence type="ECO:0000313" key="4">
    <source>
        <dbReference type="Proteomes" id="UP001367030"/>
    </source>
</evidence>
<sequence>MMIRSERPPDRCIDNGTIHTRYGALTFDKGQPTHESAEHLAQMLTFSRAVDIYQHNAEAVAMFRFRQGLANSGIRQTCQVVIWKTVQEGVAGSPSGIREKVQVCNFLNLRNGPIVIDVPAGIVSVFDDMWRRPVGDVRRLDRTTGKGGKYLVLPPDDTQGERPGYCALRSPTYGVWMLLQPVDGDPLLAVQRFAGLRIYPLAQQASCVPAVQFLDRSNGPIDTSAPADYRYFEQLGQLVEQEPAGAVTPLERFHLSQIGMRFGHRFAPDDSMKALLAEAALVGGAAARMNRGGPPIAAPTGTRGQWQRTLA</sequence>
<dbReference type="PANTHER" id="PTHR36509:SF3">
    <property type="entry name" value="SIGNAL PEPTIDE PROTEIN"/>
    <property type="match status" value="1"/>
</dbReference>
<dbReference type="RefSeq" id="WP_340337344.1">
    <property type="nucleotide sequence ID" value="NZ_JBBKZS010000010.1"/>
</dbReference>
<dbReference type="SUPFAM" id="SSF160935">
    <property type="entry name" value="VPA0735-like"/>
    <property type="match status" value="1"/>
</dbReference>
<comment type="caution">
    <text evidence="3">The sequence shown here is derived from an EMBL/GenBank/DDBJ whole genome shotgun (WGS) entry which is preliminary data.</text>
</comment>
<dbReference type="PANTHER" id="PTHR36509">
    <property type="entry name" value="BLL3101 PROTEIN"/>
    <property type="match status" value="1"/>
</dbReference>